<gene>
    <name evidence="1" type="ORF">FG382_14155</name>
</gene>
<organism evidence="1 2">
    <name type="scientific">Psychrobacillus lasiicapitis</name>
    <dbReference type="NCBI Taxonomy" id="1636719"/>
    <lineage>
        <taxon>Bacteria</taxon>
        <taxon>Bacillati</taxon>
        <taxon>Bacillota</taxon>
        <taxon>Bacilli</taxon>
        <taxon>Bacillales</taxon>
        <taxon>Bacillaceae</taxon>
        <taxon>Psychrobacillus</taxon>
    </lineage>
</organism>
<evidence type="ECO:0000313" key="2">
    <source>
        <dbReference type="Proteomes" id="UP000317316"/>
    </source>
</evidence>
<protein>
    <submittedName>
        <fullName evidence="1">Uncharacterized protein</fullName>
    </submittedName>
</protein>
<comment type="caution">
    <text evidence="1">The sequence shown here is derived from an EMBL/GenBank/DDBJ whole genome shotgun (WGS) entry which is preliminary data.</text>
</comment>
<reference evidence="1 2" key="1">
    <citation type="submission" date="2019-05" db="EMBL/GenBank/DDBJ databases">
        <title>Psychrobacillus vulpis sp. nov., a new species isolated from feces of a red fox that inhabits in The Tablas de Daimiel Natural Park, Albacete, Spain.</title>
        <authorList>
            <person name="Rodriguez M."/>
            <person name="Reina J.C."/>
            <person name="Bejar V."/>
            <person name="Llamas I."/>
        </authorList>
    </citation>
    <scope>NUCLEOTIDE SEQUENCE [LARGE SCALE GENOMIC DNA]</scope>
    <source>
        <strain evidence="1 2">NEAU-3TGS17</strain>
    </source>
</reference>
<name>A0A544T2R2_9BACI</name>
<dbReference type="OrthoDB" id="2814247at2"/>
<sequence length="264" mass="30742">MIPTFTVSDIFVMMQTLNTKTLIGFSDPFIGCSKEQVEKEWEKTYKKLHELELVRFSNGEIDLEEGFANALWIMSRTNLTVEILLDGEKKSLFYFSKNNVVECSQEADKTYTLYMHGAPSDTWNNVIYPRMLAGVDKQKVYSQEKVFVPTSYYNEWIRKGSGIDERKLVQFNKNGDLKEMSKLLNHSIKNKIHNNRLIIFYKEHNDWAIEGLHVLTSTTSNWTFEMINENNVELLVGKQSSSIEIVAEILDVLRRVQNQHEQIL</sequence>
<dbReference type="Proteomes" id="UP000317316">
    <property type="component" value="Unassembled WGS sequence"/>
</dbReference>
<proteinExistence type="predicted"/>
<dbReference type="RefSeq" id="WP_142539541.1">
    <property type="nucleotide sequence ID" value="NZ_BMIE01000001.1"/>
</dbReference>
<accession>A0A544T2R2</accession>
<evidence type="ECO:0000313" key="1">
    <source>
        <dbReference type="EMBL" id="TQR11756.1"/>
    </source>
</evidence>
<keyword evidence="2" id="KW-1185">Reference proteome</keyword>
<dbReference type="AlphaFoldDB" id="A0A544T2R2"/>
<dbReference type="EMBL" id="VDGH01000008">
    <property type="protein sequence ID" value="TQR11756.1"/>
    <property type="molecule type" value="Genomic_DNA"/>
</dbReference>